<dbReference type="PANTHER" id="PTHR38792">
    <property type="entry name" value="BNR/ASP-BOX REPEAT DOMAIN PROTEIN (AFU_ORTHOLOGUE AFUA_7G06430)-RELATED"/>
    <property type="match status" value="1"/>
</dbReference>
<dbReference type="PANTHER" id="PTHR38792:SF3">
    <property type="entry name" value="BNR_ASP-BOX REPEAT DOMAIN PROTEIN (AFU_ORTHOLOGUE AFUA_7G06430)-RELATED"/>
    <property type="match status" value="1"/>
</dbReference>
<dbReference type="Gene3D" id="2.120.10.10">
    <property type="match status" value="1"/>
</dbReference>
<feature type="signal peptide" evidence="1">
    <location>
        <begin position="1"/>
        <end position="27"/>
    </location>
</feature>
<proteinExistence type="predicted"/>
<sequence length="373" mass="40084">MGKKFKGLLAVLLAIVTIFSSSDSARAFSLTELSYGAGAIRSIAKCLDGSLVGGRSSGHEIEVLGSTDKGKTWAGRGTVANNSAIDFGDVMFLSVPGTNTVYCAFREYNQAKQYSIVICKSTNSGKDWTYDSMVISGQTSFVGAPWLFLANNGDMQCYYDSEPLASQNGSSGSQWIAMQGRSGLAGDWNKYGVKAASRDNNAGKFVRDGMASVVDLGNNRIMLVTEGIEDSASGGVYSNVVRAIQSFDGGNTWDYSGRKIVYQSFIDSASGRRYNAYCPVAIRIGGGPVGVIFCTDEDFGGTPDMSNLDVTKRRTHIKYIRTLTTFESWGGLTTIWTNGSAAYAPGMIETASNDVVITIDHFAGNQRFLRMIP</sequence>
<dbReference type="RefSeq" id="WP_185257950.1">
    <property type="nucleotide sequence ID" value="NZ_AP023368.1"/>
</dbReference>
<reference evidence="2 3" key="1">
    <citation type="submission" date="2020-08" db="EMBL/GenBank/DDBJ databases">
        <title>Draft genome sequencing of an Anaerocolumna strain isolated from anoxic soil subjected to BSD treatment.</title>
        <authorList>
            <person name="Uek A."/>
            <person name="Tonouchi A."/>
        </authorList>
    </citation>
    <scope>NUCLEOTIDE SEQUENCE [LARGE SCALE GENOMIC DNA]</scope>
    <source>
        <strain evidence="2 3">CTTW</strain>
    </source>
</reference>
<accession>A0A7I8DG87</accession>
<dbReference type="CDD" id="cd15482">
    <property type="entry name" value="Sialidase_non-viral"/>
    <property type="match status" value="1"/>
</dbReference>
<dbReference type="InterPro" id="IPR036278">
    <property type="entry name" value="Sialidase_sf"/>
</dbReference>
<organism evidence="2 3">
    <name type="scientific">Anaerocolumna chitinilytica</name>
    <dbReference type="NCBI Taxonomy" id="1727145"/>
    <lineage>
        <taxon>Bacteria</taxon>
        <taxon>Bacillati</taxon>
        <taxon>Bacillota</taxon>
        <taxon>Clostridia</taxon>
        <taxon>Lachnospirales</taxon>
        <taxon>Lachnospiraceae</taxon>
        <taxon>Anaerocolumna</taxon>
    </lineage>
</organism>
<dbReference type="Proteomes" id="UP000515703">
    <property type="component" value="Chromosome"/>
</dbReference>
<keyword evidence="1" id="KW-0732">Signal</keyword>
<dbReference type="AlphaFoldDB" id="A0A7I8DG87"/>
<name>A0A7I8DG87_9FIRM</name>
<dbReference type="EMBL" id="AP023368">
    <property type="protein sequence ID" value="BCJ97533.1"/>
    <property type="molecule type" value="Genomic_DNA"/>
</dbReference>
<evidence type="ECO:0000256" key="1">
    <source>
        <dbReference type="SAM" id="SignalP"/>
    </source>
</evidence>
<keyword evidence="3" id="KW-1185">Reference proteome</keyword>
<evidence type="ECO:0000313" key="3">
    <source>
        <dbReference type="Proteomes" id="UP000515703"/>
    </source>
</evidence>
<feature type="chain" id="PRO_5029463844" description="Exo-alpha-sialidase" evidence="1">
    <location>
        <begin position="28"/>
        <end position="373"/>
    </location>
</feature>
<gene>
    <name evidence="2" type="ORF">bsdcttw_05740</name>
</gene>
<evidence type="ECO:0008006" key="4">
    <source>
        <dbReference type="Google" id="ProtNLM"/>
    </source>
</evidence>
<dbReference type="SUPFAM" id="SSF50939">
    <property type="entry name" value="Sialidases"/>
    <property type="match status" value="1"/>
</dbReference>
<protein>
    <recommendedName>
        <fullName evidence="4">Exo-alpha-sialidase</fullName>
    </recommendedName>
</protein>
<evidence type="ECO:0000313" key="2">
    <source>
        <dbReference type="EMBL" id="BCJ97533.1"/>
    </source>
</evidence>
<reference evidence="2 3" key="2">
    <citation type="submission" date="2020-08" db="EMBL/GenBank/DDBJ databases">
        <authorList>
            <person name="Ueki A."/>
            <person name="Tonouchi A."/>
        </authorList>
    </citation>
    <scope>NUCLEOTIDE SEQUENCE [LARGE SCALE GENOMIC DNA]</scope>
    <source>
        <strain evidence="2 3">CTTW</strain>
    </source>
</reference>
<dbReference type="KEGG" id="acht:bsdcttw_05740"/>